<name>A0ACC3TBI7_LIPKO</name>
<organism evidence="1 2">
    <name type="scientific">Lipomyces kononenkoae</name>
    <name type="common">Yeast</name>
    <dbReference type="NCBI Taxonomy" id="34357"/>
    <lineage>
        <taxon>Eukaryota</taxon>
        <taxon>Fungi</taxon>
        <taxon>Dikarya</taxon>
        <taxon>Ascomycota</taxon>
        <taxon>Saccharomycotina</taxon>
        <taxon>Lipomycetes</taxon>
        <taxon>Lipomycetales</taxon>
        <taxon>Lipomycetaceae</taxon>
        <taxon>Lipomyces</taxon>
    </lineage>
</organism>
<evidence type="ECO:0000313" key="1">
    <source>
        <dbReference type="EMBL" id="KAK9241283.1"/>
    </source>
</evidence>
<keyword evidence="2" id="KW-1185">Reference proteome</keyword>
<dbReference type="Proteomes" id="UP001433508">
    <property type="component" value="Unassembled WGS sequence"/>
</dbReference>
<sequence length="410" mass="44376">MSPTPSVYRKASPLSLSLSLPPPSFVHCLSHSNASAIEMQQQQYQKLNESYWSTLSAGRAMLPTPPDEILTCNRLPRRSSFTSESYCPHDDDALLAPACAVALEQLPTVNPLEESFRLLSFSTSTSGGTFAHRIRELCLRKNPERPVYLNLTHAVPLPMLQNFMSVLSPAVSAYLSAGSSSSSSSASSASNFFSSASSVSSHTATASQGYFSSTLFESYVVARPGAVVPPSSIHYAFSISLLPTHRLPNFTSFTQSRLSELLPGGVLILAHPTSLSFYYDTVLSVLDPLLHTLLALNKLSTGICQRLSEPPPPVPDFVRQKLILEEAGGEVLFSEERLTSVGDWGARWLSEEKDWISETMGSEGSISLSGDVVASSGTARRGSDVIDGLYRKSEDVAGMSKVGIYVVRKR</sequence>
<protein>
    <submittedName>
        <fullName evidence="1">Uncharacterized protein</fullName>
    </submittedName>
</protein>
<dbReference type="EMBL" id="MU971335">
    <property type="protein sequence ID" value="KAK9241283.1"/>
    <property type="molecule type" value="Genomic_DNA"/>
</dbReference>
<accession>A0ACC3TBI7</accession>
<reference evidence="2" key="1">
    <citation type="journal article" date="2024" name="Front. Bioeng. Biotechnol.">
        <title>Genome-scale model development and genomic sequencing of the oleaginous clade Lipomyces.</title>
        <authorList>
            <person name="Czajka J.J."/>
            <person name="Han Y."/>
            <person name="Kim J."/>
            <person name="Mondo S.J."/>
            <person name="Hofstad B.A."/>
            <person name="Robles A."/>
            <person name="Haridas S."/>
            <person name="Riley R."/>
            <person name="LaButti K."/>
            <person name="Pangilinan J."/>
            <person name="Andreopoulos W."/>
            <person name="Lipzen A."/>
            <person name="Yan J."/>
            <person name="Wang M."/>
            <person name="Ng V."/>
            <person name="Grigoriev I.V."/>
            <person name="Spatafora J.W."/>
            <person name="Magnuson J.K."/>
            <person name="Baker S.E."/>
            <person name="Pomraning K.R."/>
        </authorList>
    </citation>
    <scope>NUCLEOTIDE SEQUENCE [LARGE SCALE GENOMIC DNA]</scope>
    <source>
        <strain evidence="2">CBS 7786</strain>
    </source>
</reference>
<comment type="caution">
    <text evidence="1">The sequence shown here is derived from an EMBL/GenBank/DDBJ whole genome shotgun (WGS) entry which is preliminary data.</text>
</comment>
<gene>
    <name evidence="1" type="ORF">V1525DRAFT_392662</name>
</gene>
<evidence type="ECO:0000313" key="2">
    <source>
        <dbReference type="Proteomes" id="UP001433508"/>
    </source>
</evidence>
<proteinExistence type="predicted"/>